<dbReference type="Proteomes" id="UP000198809">
    <property type="component" value="Unassembled WGS sequence"/>
</dbReference>
<dbReference type="SUPFAM" id="SSF52540">
    <property type="entry name" value="P-loop containing nucleoside triphosphate hydrolases"/>
    <property type="match status" value="1"/>
</dbReference>
<dbReference type="InterPro" id="IPR027417">
    <property type="entry name" value="P-loop_NTPase"/>
</dbReference>
<dbReference type="AlphaFoldDB" id="A0A1H8TGA8"/>
<sequence>MKQYVVKTNSLTKSYRGALALRDVSVTMESGKIYGLIGQNGAGKKH</sequence>
<dbReference type="EMBL" id="FODH01000014">
    <property type="protein sequence ID" value="SEO89533.1"/>
    <property type="molecule type" value="Genomic_DNA"/>
</dbReference>
<name>A0A1H8TGA8_9BACL</name>
<evidence type="ECO:0000313" key="1">
    <source>
        <dbReference type="EMBL" id="SEO89533.1"/>
    </source>
</evidence>
<reference evidence="1 2" key="1">
    <citation type="submission" date="2016-10" db="EMBL/GenBank/DDBJ databases">
        <authorList>
            <person name="de Groot N.N."/>
        </authorList>
    </citation>
    <scope>NUCLEOTIDE SEQUENCE [LARGE SCALE GENOMIC DNA]</scope>
    <source>
        <strain evidence="1 2">CGMCC 1.10238</strain>
    </source>
</reference>
<accession>A0A1H8TGA8</accession>
<organism evidence="1 2">
    <name type="scientific">Paenibacillus sophorae</name>
    <dbReference type="NCBI Taxonomy" id="1333845"/>
    <lineage>
        <taxon>Bacteria</taxon>
        <taxon>Bacillati</taxon>
        <taxon>Bacillota</taxon>
        <taxon>Bacilli</taxon>
        <taxon>Bacillales</taxon>
        <taxon>Paenibacillaceae</taxon>
        <taxon>Paenibacillus</taxon>
    </lineage>
</organism>
<proteinExistence type="predicted"/>
<dbReference type="Gene3D" id="3.40.50.300">
    <property type="entry name" value="P-loop containing nucleotide triphosphate hydrolases"/>
    <property type="match status" value="1"/>
</dbReference>
<gene>
    <name evidence="1" type="ORF">SAMN04487895_1146</name>
</gene>
<dbReference type="STRING" id="1333845.SAMN04487895_1146"/>
<evidence type="ECO:0000313" key="2">
    <source>
        <dbReference type="Proteomes" id="UP000198809"/>
    </source>
</evidence>
<protein>
    <submittedName>
        <fullName evidence="1">ABC transporter</fullName>
    </submittedName>
</protein>